<dbReference type="EMBL" id="BMYO01000001">
    <property type="protein sequence ID" value="GHD55376.1"/>
    <property type="molecule type" value="Genomic_DNA"/>
</dbReference>
<keyword evidence="1 2" id="KW-0129">CBS domain</keyword>
<comment type="caution">
    <text evidence="5">The sequence shown here is derived from an EMBL/GenBank/DDBJ whole genome shotgun (WGS) entry which is preliminary data.</text>
</comment>
<dbReference type="InterPro" id="IPR051257">
    <property type="entry name" value="Diverse_CBS-Domain"/>
</dbReference>
<dbReference type="InterPro" id="IPR000644">
    <property type="entry name" value="CBS_dom"/>
</dbReference>
<dbReference type="SUPFAM" id="SSF51206">
    <property type="entry name" value="cAMP-binding domain-like"/>
    <property type="match status" value="1"/>
</dbReference>
<feature type="domain" description="Cyclic nucleotide-binding" evidence="3">
    <location>
        <begin position="11"/>
        <end position="87"/>
    </location>
</feature>
<dbReference type="Pfam" id="PF03445">
    <property type="entry name" value="DUF294"/>
    <property type="match status" value="1"/>
</dbReference>
<feature type="domain" description="CBS" evidence="4">
    <location>
        <begin position="150"/>
        <end position="204"/>
    </location>
</feature>
<evidence type="ECO:0000259" key="4">
    <source>
        <dbReference type="PROSITE" id="PS51371"/>
    </source>
</evidence>
<dbReference type="RefSeq" id="WP_189458190.1">
    <property type="nucleotide sequence ID" value="NZ_BMYO01000001.1"/>
</dbReference>
<evidence type="ECO:0008006" key="7">
    <source>
        <dbReference type="Google" id="ProtNLM"/>
    </source>
</evidence>
<dbReference type="InterPro" id="IPR018490">
    <property type="entry name" value="cNMP-bd_dom_sf"/>
</dbReference>
<dbReference type="Gene3D" id="3.10.580.10">
    <property type="entry name" value="CBS-domain"/>
    <property type="match status" value="1"/>
</dbReference>
<dbReference type="PANTHER" id="PTHR43080">
    <property type="entry name" value="CBS DOMAIN-CONTAINING PROTEIN CBSX3, MITOCHONDRIAL"/>
    <property type="match status" value="1"/>
</dbReference>
<sequence>MTQFFNDRHPPFDCLSPAELARLQASADIEFHPAGSVLIEPGATVDALFVLIKGVIDEYDGSELVASYREHDNLDGRALVTGTGSHRYRVHEDAIVHRIPRDAVLALMHANPLFGAWFYQDVARRLAALAQQPMQGELQSLVTARVADAPLRQPVWLAADASVLDAAQAMKTSRSSSVLVRDGTRTGLFTQSDLRDLVIDGRDAATTRVADVARHALITIDADAHVADALLSLTRHTIQRLLVTQDGDIVGVLEQIDLLAYFSNHSYLVAAQIERAGSIEALAPAAARLRTLIRLLHAQGMHTRLIASLVTELNAQLQRQLFALLFPPESHAHVCVLALGSQGRGEQILPTDQDNALIIADDYGGPLLEDASARYNAALADLGYPRCPGEVMLCNPHWQQRQADFSRRLDQLVATPDGEAMLELAMWLDATPVAGNATLWPPLQQQIGALCHGNDALLSRLALPIVQFATPPLFSRLFGKTDRIDLKKAGIFPVVHGLRVLALQSGIVATGSLQRIDALVVRRVLTTDLGRDAAEALAFLQRLQLRLGLERQLQHEPASNLLTPQALTQLERELLKDALGVAGRLRQLVQHRFHLQQF</sequence>
<dbReference type="SMART" id="SM00116">
    <property type="entry name" value="CBS"/>
    <property type="match status" value="2"/>
</dbReference>
<dbReference type="PROSITE" id="PS51371">
    <property type="entry name" value="CBS"/>
    <property type="match status" value="2"/>
</dbReference>
<dbReference type="CDD" id="cd05401">
    <property type="entry name" value="NT_GlnE_GlnD_like"/>
    <property type="match status" value="1"/>
</dbReference>
<dbReference type="InterPro" id="IPR005105">
    <property type="entry name" value="GlnD_Uridyltrans_N"/>
</dbReference>
<dbReference type="PROSITE" id="PS50042">
    <property type="entry name" value="CNMP_BINDING_3"/>
    <property type="match status" value="1"/>
</dbReference>
<dbReference type="Gene3D" id="2.60.120.10">
    <property type="entry name" value="Jelly Rolls"/>
    <property type="match status" value="1"/>
</dbReference>
<dbReference type="Pfam" id="PF00571">
    <property type="entry name" value="CBS"/>
    <property type="match status" value="2"/>
</dbReference>
<accession>A0ABQ3GVE5</accession>
<evidence type="ECO:0000313" key="6">
    <source>
        <dbReference type="Proteomes" id="UP000604737"/>
    </source>
</evidence>
<dbReference type="SUPFAM" id="SSF54631">
    <property type="entry name" value="CBS-domain pair"/>
    <property type="match status" value="1"/>
</dbReference>
<organism evidence="5 6">
    <name type="scientific">Jeongeupia chitinilytica</name>
    <dbReference type="NCBI Taxonomy" id="1041641"/>
    <lineage>
        <taxon>Bacteria</taxon>
        <taxon>Pseudomonadati</taxon>
        <taxon>Pseudomonadota</taxon>
        <taxon>Betaproteobacteria</taxon>
        <taxon>Neisseriales</taxon>
        <taxon>Chitinibacteraceae</taxon>
        <taxon>Jeongeupia</taxon>
    </lineage>
</organism>
<evidence type="ECO:0000256" key="1">
    <source>
        <dbReference type="ARBA" id="ARBA00023122"/>
    </source>
</evidence>
<keyword evidence="6" id="KW-1185">Reference proteome</keyword>
<feature type="domain" description="CBS" evidence="4">
    <location>
        <begin position="213"/>
        <end position="268"/>
    </location>
</feature>
<name>A0ABQ3GVE5_9NEIS</name>
<dbReference type="InterPro" id="IPR000595">
    <property type="entry name" value="cNMP-bd_dom"/>
</dbReference>
<dbReference type="Proteomes" id="UP000604737">
    <property type="component" value="Unassembled WGS sequence"/>
</dbReference>
<gene>
    <name evidence="5" type="ORF">GCM10007350_00950</name>
</gene>
<dbReference type="InterPro" id="IPR046342">
    <property type="entry name" value="CBS_dom_sf"/>
</dbReference>
<dbReference type="CDD" id="cd00038">
    <property type="entry name" value="CAP_ED"/>
    <property type="match status" value="1"/>
</dbReference>
<dbReference type="Pfam" id="PF10335">
    <property type="entry name" value="DUF294_C"/>
    <property type="match status" value="1"/>
</dbReference>
<proteinExistence type="predicted"/>
<evidence type="ECO:0000313" key="5">
    <source>
        <dbReference type="EMBL" id="GHD55376.1"/>
    </source>
</evidence>
<dbReference type="PANTHER" id="PTHR43080:SF2">
    <property type="entry name" value="CBS DOMAIN-CONTAINING PROTEIN"/>
    <property type="match status" value="1"/>
</dbReference>
<reference evidence="6" key="1">
    <citation type="journal article" date="2019" name="Int. J. Syst. Evol. Microbiol.">
        <title>The Global Catalogue of Microorganisms (GCM) 10K type strain sequencing project: providing services to taxonomists for standard genome sequencing and annotation.</title>
        <authorList>
            <consortium name="The Broad Institute Genomics Platform"/>
            <consortium name="The Broad Institute Genome Sequencing Center for Infectious Disease"/>
            <person name="Wu L."/>
            <person name="Ma J."/>
        </authorList>
    </citation>
    <scope>NUCLEOTIDE SEQUENCE [LARGE SCALE GENOMIC DNA]</scope>
    <source>
        <strain evidence="6">KCTC 23701</strain>
    </source>
</reference>
<protein>
    <recommendedName>
        <fullName evidence="7">CBS domain-containing protein</fullName>
    </recommendedName>
</protein>
<dbReference type="InterPro" id="IPR018821">
    <property type="entry name" value="DUF294_put_nucleoTrafse_sb-bd"/>
</dbReference>
<dbReference type="InterPro" id="IPR014710">
    <property type="entry name" value="RmlC-like_jellyroll"/>
</dbReference>
<evidence type="ECO:0000259" key="3">
    <source>
        <dbReference type="PROSITE" id="PS50042"/>
    </source>
</evidence>
<evidence type="ECO:0000256" key="2">
    <source>
        <dbReference type="PROSITE-ProRule" id="PRU00703"/>
    </source>
</evidence>